<feature type="region of interest" description="Disordered" evidence="1">
    <location>
        <begin position="201"/>
        <end position="220"/>
    </location>
</feature>
<gene>
    <name evidence="2" type="ORF">EC973_008233</name>
</gene>
<feature type="region of interest" description="Disordered" evidence="1">
    <location>
        <begin position="63"/>
        <end position="104"/>
    </location>
</feature>
<dbReference type="PANTHER" id="PTHR43991:SF9">
    <property type="entry name" value="DUF2415 DOMAIN-CONTAINING PROTEIN"/>
    <property type="match status" value="1"/>
</dbReference>
<evidence type="ECO:0000256" key="1">
    <source>
        <dbReference type="SAM" id="MobiDB-lite"/>
    </source>
</evidence>
<dbReference type="Gene3D" id="2.130.10.10">
    <property type="entry name" value="YVTN repeat-like/Quinoprotein amine dehydrogenase"/>
    <property type="match status" value="1"/>
</dbReference>
<accession>A0A8H7BTP7</accession>
<protein>
    <submittedName>
        <fullName evidence="2">Uncharacterized protein</fullName>
    </submittedName>
</protein>
<feature type="region of interest" description="Disordered" evidence="1">
    <location>
        <begin position="277"/>
        <end position="298"/>
    </location>
</feature>
<organism evidence="2 3">
    <name type="scientific">Apophysomyces ossiformis</name>
    <dbReference type="NCBI Taxonomy" id="679940"/>
    <lineage>
        <taxon>Eukaryota</taxon>
        <taxon>Fungi</taxon>
        <taxon>Fungi incertae sedis</taxon>
        <taxon>Mucoromycota</taxon>
        <taxon>Mucoromycotina</taxon>
        <taxon>Mucoromycetes</taxon>
        <taxon>Mucorales</taxon>
        <taxon>Mucorineae</taxon>
        <taxon>Mucoraceae</taxon>
        <taxon>Apophysomyces</taxon>
    </lineage>
</organism>
<dbReference type="OrthoDB" id="418169at2759"/>
<comment type="caution">
    <text evidence="2">The sequence shown here is derived from an EMBL/GenBank/DDBJ whole genome shotgun (WGS) entry which is preliminary data.</text>
</comment>
<evidence type="ECO:0000313" key="2">
    <source>
        <dbReference type="EMBL" id="KAF7726937.1"/>
    </source>
</evidence>
<dbReference type="SUPFAM" id="SSF82171">
    <property type="entry name" value="DPP6 N-terminal domain-like"/>
    <property type="match status" value="1"/>
</dbReference>
<dbReference type="PANTHER" id="PTHR43991">
    <property type="entry name" value="WD REPEAT PROTEIN (AFU_ORTHOLOGUE AFUA_8G05640)-RELATED"/>
    <property type="match status" value="1"/>
</dbReference>
<sequence>MAHYENDVDDLLENDQKYDTPLNMTVDEHWDSNEDTIHSYQTVAIDDESPLSDAEDAESDYSIDYDYLGPRNPNYRAPNDADSDASELSDTEPSAGSTAGFDMWDEDPYSTNDYTWDSNDMRLTHFVKKRKKKLEVLNSNAPWQDSSFWKKQKGWPRQLPFSNSTTNHDQSANAMCLVQSNYGFAEQLYAVYRDRIVECGREPGSRRPLRHNPRVARKQSTTWIDSDPLPYIPSITTQQEHVPQISLSSSSSSSSSLSLPLPLSFSVAAATTSSSSSKTKTVASPSLSSSPASSSLHVMSPTLTPHSKFVETHYAVSLPRSASCATSARVGSPTSKLPQPCISKFVPFTKYIKRKCFPPIFREDAYVALEFEPLCLARNYGYMAIGGIEGEFELYCCMDDERPVKIWGTNFKSKNNIMLMTNAVQIVRWRRLQINDMQEYDYMLIACMNEAGILIYKLPSHKECQVLHTQYAHKSSAPPTVQLHSHLRYFDQVPINDAQVSPDGTKMVCVGDDSFVFMIDIIHDERSGVISFGSPSKLAIPEAILHTCSDTSTTSHTSTIAPTTYSSQYVAWSKSSRHFAHTSDSHTNVLVWRAETREILYSIDAAGYTYAIKFHPLFEGVLAFTSRYGYFQTVNLEEATPRYVNKTSSVLHFDQQSVSFAGHICQGCTVPKDGYNHAVYHTQHLHARHEITMVAFRGERDPRLRILAKINGIQWSKDGRYLYVSTKKRVLAYQFMPACTIRTLMDVASQSAREILENSMPARRRKRKRDSGIEQDQSTIKRFEAWHKKWLCIPAHIRYKVLGESQLASHW</sequence>
<dbReference type="InterPro" id="IPR015943">
    <property type="entry name" value="WD40/YVTN_repeat-like_dom_sf"/>
</dbReference>
<dbReference type="EMBL" id="JABAYA010000069">
    <property type="protein sequence ID" value="KAF7726937.1"/>
    <property type="molecule type" value="Genomic_DNA"/>
</dbReference>
<dbReference type="Proteomes" id="UP000605846">
    <property type="component" value="Unassembled WGS sequence"/>
</dbReference>
<proteinExistence type="predicted"/>
<keyword evidence="3" id="KW-1185">Reference proteome</keyword>
<feature type="compositionally biased region" description="Acidic residues" evidence="1">
    <location>
        <begin position="81"/>
        <end position="90"/>
    </location>
</feature>
<evidence type="ECO:0000313" key="3">
    <source>
        <dbReference type="Proteomes" id="UP000605846"/>
    </source>
</evidence>
<feature type="compositionally biased region" description="Low complexity" evidence="1">
    <location>
        <begin position="277"/>
        <end position="296"/>
    </location>
</feature>
<name>A0A8H7BTP7_9FUNG</name>
<reference evidence="2" key="1">
    <citation type="submission" date="2020-01" db="EMBL/GenBank/DDBJ databases">
        <title>Genome Sequencing of Three Apophysomyces-Like Fungal Strains Confirms a Novel Fungal Genus in the Mucoromycota with divergent Burkholderia-like Endosymbiotic Bacteria.</title>
        <authorList>
            <person name="Stajich J.E."/>
            <person name="Macias A.M."/>
            <person name="Carter-House D."/>
            <person name="Lovett B."/>
            <person name="Kasson L.R."/>
            <person name="Berry K."/>
            <person name="Grigoriev I."/>
            <person name="Chang Y."/>
            <person name="Spatafora J."/>
            <person name="Kasson M.T."/>
        </authorList>
    </citation>
    <scope>NUCLEOTIDE SEQUENCE</scope>
    <source>
        <strain evidence="2">NRRL A-21654</strain>
    </source>
</reference>
<dbReference type="AlphaFoldDB" id="A0A8H7BTP7"/>
<feature type="compositionally biased region" description="Basic residues" evidence="1">
    <location>
        <begin position="207"/>
        <end position="217"/>
    </location>
</feature>